<dbReference type="EMBL" id="DVFJ01000015">
    <property type="protein sequence ID" value="HIQ71671.1"/>
    <property type="molecule type" value="Genomic_DNA"/>
</dbReference>
<evidence type="ECO:0000313" key="1">
    <source>
        <dbReference type="EMBL" id="HIQ71671.1"/>
    </source>
</evidence>
<organism evidence="1 2">
    <name type="scientific">Candidatus Onthenecus intestinigallinarum</name>
    <dbReference type="NCBI Taxonomy" id="2840875"/>
    <lineage>
        <taxon>Bacteria</taxon>
        <taxon>Bacillati</taxon>
        <taxon>Bacillota</taxon>
        <taxon>Clostridia</taxon>
        <taxon>Eubacteriales</taxon>
        <taxon>Candidatus Onthenecus</taxon>
    </lineage>
</organism>
<accession>A0A9D0ZAM2</accession>
<evidence type="ECO:0000313" key="2">
    <source>
        <dbReference type="Proteomes" id="UP000886887"/>
    </source>
</evidence>
<dbReference type="AlphaFoldDB" id="A0A9D0ZAM2"/>
<dbReference type="Proteomes" id="UP000886887">
    <property type="component" value="Unassembled WGS sequence"/>
</dbReference>
<gene>
    <name evidence="1" type="ORF">IAB73_05620</name>
</gene>
<sequence>MVLMLTVGPLAALGETDDAFEPMQPKPRVRLIAPTASDGAGVGRLLRVEAEGTNVLRLELCFSWTGGTIVLRAEGGRMEQTALLPATHERVTATLTGYGMEGQTAWVSVQLRTPRETLIDDMLGRAQAIAQDANARFMPADDADDPGTCKNFLRGLLEAFADGYALADAPDARLAMPLNADAEDCSPWRYGVQWAQAADSPYAEVGRFRSDPEQAREENAQQAAELLRMAQRGDVLQLACNYVDGNGPHAILLTQDCDGEALVFADSNRKGTRVGGVRYGWAQYGARWTVEFLADALAASGCGATLYRLREDITRR</sequence>
<comment type="caution">
    <text evidence="1">The sequence shown here is derived from an EMBL/GenBank/DDBJ whole genome shotgun (WGS) entry which is preliminary data.</text>
</comment>
<proteinExistence type="predicted"/>
<name>A0A9D0ZAM2_9FIRM</name>
<protein>
    <submittedName>
        <fullName evidence="1">Uncharacterized protein</fullName>
    </submittedName>
</protein>
<reference evidence="1" key="1">
    <citation type="submission" date="2020-10" db="EMBL/GenBank/DDBJ databases">
        <authorList>
            <person name="Gilroy R."/>
        </authorList>
    </citation>
    <scope>NUCLEOTIDE SEQUENCE</scope>
    <source>
        <strain evidence="1">ChiSxjej2B14-6234</strain>
    </source>
</reference>
<reference evidence="1" key="2">
    <citation type="journal article" date="2021" name="PeerJ">
        <title>Extensive microbial diversity within the chicken gut microbiome revealed by metagenomics and culture.</title>
        <authorList>
            <person name="Gilroy R."/>
            <person name="Ravi A."/>
            <person name="Getino M."/>
            <person name="Pursley I."/>
            <person name="Horton D.L."/>
            <person name="Alikhan N.F."/>
            <person name="Baker D."/>
            <person name="Gharbi K."/>
            <person name="Hall N."/>
            <person name="Watson M."/>
            <person name="Adriaenssens E.M."/>
            <person name="Foster-Nyarko E."/>
            <person name="Jarju S."/>
            <person name="Secka A."/>
            <person name="Antonio M."/>
            <person name="Oren A."/>
            <person name="Chaudhuri R.R."/>
            <person name="La Ragione R."/>
            <person name="Hildebrand F."/>
            <person name="Pallen M.J."/>
        </authorList>
    </citation>
    <scope>NUCLEOTIDE SEQUENCE</scope>
    <source>
        <strain evidence="1">ChiSxjej2B14-6234</strain>
    </source>
</reference>